<reference evidence="2 3" key="1">
    <citation type="submission" date="2009-11" db="EMBL/GenBank/DDBJ databases">
        <authorList>
            <person name="Weinstock G."/>
            <person name="Sodergren E."/>
            <person name="Clifton S."/>
            <person name="Fulton L."/>
            <person name="Fulton B."/>
            <person name="Courtney L."/>
            <person name="Fronick C."/>
            <person name="Harrison M."/>
            <person name="Strong C."/>
            <person name="Farmer C."/>
            <person name="Delahaunty K."/>
            <person name="Markovic C."/>
            <person name="Hall O."/>
            <person name="Minx P."/>
            <person name="Tomlinson C."/>
            <person name="Mitreva M."/>
            <person name="Nelson J."/>
            <person name="Hou S."/>
            <person name="Wollam A."/>
            <person name="Pepin K.H."/>
            <person name="Johnson M."/>
            <person name="Bhonagiri V."/>
            <person name="Nash W.E."/>
            <person name="Warren W."/>
            <person name="Chinwalla A."/>
            <person name="Mardis E.R."/>
            <person name="Wilson R.K."/>
        </authorList>
    </citation>
    <scope>NUCLEOTIDE SEQUENCE [LARGE SCALE GENOMIC DNA]</scope>
    <source>
        <strain evidence="2 3">DSM 20093</strain>
    </source>
</reference>
<feature type="region of interest" description="Disordered" evidence="1">
    <location>
        <begin position="36"/>
        <end position="82"/>
    </location>
</feature>
<accession>D1NUX7</accession>
<dbReference type="Proteomes" id="UP000003656">
    <property type="component" value="Unassembled WGS sequence"/>
</dbReference>
<comment type="caution">
    <text evidence="2">The sequence shown here is derived from an EMBL/GenBank/DDBJ whole genome shotgun (WGS) entry which is preliminary data.</text>
</comment>
<sequence>MTDSSRGCRIRRTIRLSPLSDTATAHLKLKSRPLCASGESRASGHTHRATCRRPARPWTRPQQSSIINPPPTHKEPHPLKLC</sequence>
<organism evidence="2 3">
    <name type="scientific">Bifidobacterium gallicum DSM 20093 = LMG 11596</name>
    <dbReference type="NCBI Taxonomy" id="561180"/>
    <lineage>
        <taxon>Bacteria</taxon>
        <taxon>Bacillati</taxon>
        <taxon>Actinomycetota</taxon>
        <taxon>Actinomycetes</taxon>
        <taxon>Bifidobacteriales</taxon>
        <taxon>Bifidobacteriaceae</taxon>
        <taxon>Bifidobacterium</taxon>
    </lineage>
</organism>
<feature type="compositionally biased region" description="Basic and acidic residues" evidence="1">
    <location>
        <begin position="72"/>
        <end position="82"/>
    </location>
</feature>
<evidence type="ECO:0000313" key="3">
    <source>
        <dbReference type="Proteomes" id="UP000003656"/>
    </source>
</evidence>
<dbReference type="STRING" id="561180.BIFGAL_03655"/>
<feature type="compositionally biased region" description="Basic residues" evidence="1">
    <location>
        <begin position="44"/>
        <end position="55"/>
    </location>
</feature>
<dbReference type="AlphaFoldDB" id="D1NUX7"/>
<evidence type="ECO:0000256" key="1">
    <source>
        <dbReference type="SAM" id="MobiDB-lite"/>
    </source>
</evidence>
<protein>
    <submittedName>
        <fullName evidence="2">Uncharacterized protein</fullName>
    </submittedName>
</protein>
<dbReference type="EMBL" id="ABXB03000003">
    <property type="protein sequence ID" value="EFA22628.1"/>
    <property type="molecule type" value="Genomic_DNA"/>
</dbReference>
<proteinExistence type="predicted"/>
<name>D1NUX7_9BIFI</name>
<evidence type="ECO:0000313" key="2">
    <source>
        <dbReference type="EMBL" id="EFA22628.1"/>
    </source>
</evidence>
<gene>
    <name evidence="2" type="ORF">BIFGAL_03655</name>
</gene>